<dbReference type="Proteomes" id="UP000744769">
    <property type="component" value="Unassembled WGS sequence"/>
</dbReference>
<comment type="caution">
    <text evidence="1">The sequence shown here is derived from an EMBL/GenBank/DDBJ whole genome shotgun (WGS) entry which is preliminary data.</text>
</comment>
<organism evidence="1 2">
    <name type="scientific">Metallococcus carri</name>
    <dbReference type="NCBI Taxonomy" id="1656884"/>
    <lineage>
        <taxon>Bacteria</taxon>
        <taxon>Bacillati</taxon>
        <taxon>Actinomycetota</taxon>
        <taxon>Actinomycetes</taxon>
        <taxon>Micrococcales</taxon>
        <taxon>Dermacoccaceae</taxon>
        <taxon>Metallococcus</taxon>
    </lineage>
</organism>
<name>A0A967EHL8_9MICO</name>
<protein>
    <submittedName>
        <fullName evidence="1">Prephenate dehydrogenase</fullName>
    </submittedName>
</protein>
<evidence type="ECO:0000313" key="2">
    <source>
        <dbReference type="Proteomes" id="UP000744769"/>
    </source>
</evidence>
<evidence type="ECO:0000313" key="1">
    <source>
        <dbReference type="EMBL" id="NHN56568.1"/>
    </source>
</evidence>
<sequence length="338" mass="37129">MTGGLRFTSVEDWQRWTGGHRRAERALRAARGRLKPRVPQVAKLLLPQGDPTILVVLDKLTSSHRAAVHAPLAHLDLARTAVLTVDDPELDGAWTEQTWTGPQQLPTSIRGVLSLGSFLALSGSVKPWATARDIPFVVAQHGLLTPWSPPAADGDLVLAWTEADAGYWTAGRPSVTATVVGSELLWRTTQLPPATAKGDRLLMLGQLHGEELPRSQTLRTYWEFCRREDADYRPHPNEADVVSRALHRAMRAGGITFEQSGRDLAELGRPVVSIFSTGTVEAAQRGLPAWVTHPDPPGWVRDFWDRYGLSRWGSDPTPAWPMPEQAPAATVARILETV</sequence>
<dbReference type="EMBL" id="JAAOIV010000009">
    <property type="protein sequence ID" value="NHN56568.1"/>
    <property type="molecule type" value="Genomic_DNA"/>
</dbReference>
<reference evidence="1" key="1">
    <citation type="submission" date="2020-03" db="EMBL/GenBank/DDBJ databases">
        <title>Draft sequencing of Calidifontibacter sp. DB0510.</title>
        <authorList>
            <person name="Kim D.-U."/>
        </authorList>
    </citation>
    <scope>NUCLEOTIDE SEQUENCE</scope>
    <source>
        <strain evidence="1">DB0510</strain>
    </source>
</reference>
<gene>
    <name evidence="1" type="ORF">G9U51_12340</name>
</gene>
<accession>A0A967EHL8</accession>
<keyword evidence="2" id="KW-1185">Reference proteome</keyword>
<dbReference type="RefSeq" id="WP_166197238.1">
    <property type="nucleotide sequence ID" value="NZ_JAAOIV010000009.1"/>
</dbReference>
<dbReference type="AlphaFoldDB" id="A0A967EHL8"/>
<proteinExistence type="predicted"/>